<organism evidence="1">
    <name type="scientific">Nitratifractor salsuginis</name>
    <dbReference type="NCBI Taxonomy" id="269261"/>
    <lineage>
        <taxon>Bacteria</taxon>
        <taxon>Pseudomonadati</taxon>
        <taxon>Campylobacterota</taxon>
        <taxon>Epsilonproteobacteria</taxon>
        <taxon>Campylobacterales</taxon>
        <taxon>Sulfurovaceae</taxon>
        <taxon>Nitratifractor</taxon>
    </lineage>
</organism>
<proteinExistence type="predicted"/>
<dbReference type="Gene3D" id="3.30.70.1120">
    <property type="entry name" value="TT1725-like"/>
    <property type="match status" value="1"/>
</dbReference>
<gene>
    <name evidence="1" type="ORF">ENJ74_04030</name>
</gene>
<dbReference type="AlphaFoldDB" id="A0A7V2WLP1"/>
<dbReference type="SUPFAM" id="SSF103007">
    <property type="entry name" value="Hypothetical protein TT1725"/>
    <property type="match status" value="1"/>
</dbReference>
<dbReference type="InterPro" id="IPR036746">
    <property type="entry name" value="TT1725-like_sf"/>
</dbReference>
<dbReference type="EMBL" id="DRNO01000272">
    <property type="protein sequence ID" value="HFC04020.1"/>
    <property type="molecule type" value="Genomic_DNA"/>
</dbReference>
<protein>
    <submittedName>
        <fullName evidence="1">DUF503 domain-containing protein</fullName>
    </submittedName>
</protein>
<dbReference type="Proteomes" id="UP000885722">
    <property type="component" value="Unassembled WGS sequence"/>
</dbReference>
<reference evidence="1" key="1">
    <citation type="journal article" date="2020" name="mSystems">
        <title>Genome- and Community-Level Interaction Insights into Carbon Utilization and Element Cycling Functions of Hydrothermarchaeota in Hydrothermal Sediment.</title>
        <authorList>
            <person name="Zhou Z."/>
            <person name="Liu Y."/>
            <person name="Xu W."/>
            <person name="Pan J."/>
            <person name="Luo Z.H."/>
            <person name="Li M."/>
        </authorList>
    </citation>
    <scope>NUCLEOTIDE SEQUENCE [LARGE SCALE GENOMIC DNA]</scope>
    <source>
        <strain evidence="1">HyVt-513</strain>
    </source>
</reference>
<evidence type="ECO:0000313" key="1">
    <source>
        <dbReference type="EMBL" id="HFC04020.1"/>
    </source>
</evidence>
<accession>A0A7V2WLP1</accession>
<sequence length="91" mass="10617">MILAQGFLRLELPEAHSLKGRRQVVNSLKDRLKAFNLSVLDISGSYPKEAEIALAWLAHDPRQSAQIRQSIERLLERRFSEYLWELEVEEL</sequence>
<dbReference type="InterPro" id="IPR007546">
    <property type="entry name" value="DUF503"/>
</dbReference>
<comment type="caution">
    <text evidence="1">The sequence shown here is derived from an EMBL/GenBank/DDBJ whole genome shotgun (WGS) entry which is preliminary data.</text>
</comment>
<dbReference type="Pfam" id="PF04456">
    <property type="entry name" value="DUF503"/>
    <property type="match status" value="1"/>
</dbReference>
<name>A0A7V2WLP1_9BACT</name>